<dbReference type="InParanoid" id="A0A0U5EU86"/>
<reference evidence="3" key="1">
    <citation type="submission" date="2015-09" db="EMBL/GenBank/DDBJ databases">
        <authorList>
            <person name="Bertelli C."/>
        </authorList>
    </citation>
    <scope>NUCLEOTIDE SEQUENCE [LARGE SCALE GENOMIC DNA]</scope>
    <source>
        <strain evidence="3">KNic</strain>
    </source>
</reference>
<accession>A0A0U5EU86</accession>
<feature type="domain" description="SET" evidence="1">
    <location>
        <begin position="1"/>
        <end position="127"/>
    </location>
</feature>
<gene>
    <name evidence="2" type="ORF">PNK_2159</name>
</gene>
<dbReference type="PROSITE" id="PS50280">
    <property type="entry name" value="SET"/>
    <property type="match status" value="1"/>
</dbReference>
<dbReference type="SUPFAM" id="SSF82199">
    <property type="entry name" value="SET domain"/>
    <property type="match status" value="1"/>
</dbReference>
<proteinExistence type="predicted"/>
<evidence type="ECO:0000259" key="1">
    <source>
        <dbReference type="PROSITE" id="PS50280"/>
    </source>
</evidence>
<dbReference type="InterPro" id="IPR001214">
    <property type="entry name" value="SET_dom"/>
</dbReference>
<keyword evidence="3" id="KW-1185">Reference proteome</keyword>
<dbReference type="STRING" id="389348.PNK_2159"/>
<evidence type="ECO:0000313" key="3">
    <source>
        <dbReference type="Proteomes" id="UP000069902"/>
    </source>
</evidence>
<dbReference type="RefSeq" id="WP_051981753.1">
    <property type="nucleotide sequence ID" value="NZ_LN879502.1"/>
</dbReference>
<dbReference type="SMART" id="SM00317">
    <property type="entry name" value="SET"/>
    <property type="match status" value="1"/>
</dbReference>
<name>A0A0U5EU86_9BACT</name>
<dbReference type="Gene3D" id="2.170.270.10">
    <property type="entry name" value="SET domain"/>
    <property type="match status" value="1"/>
</dbReference>
<dbReference type="KEGG" id="pnl:PNK_2159"/>
<dbReference type="EMBL" id="LN879502">
    <property type="protein sequence ID" value="CUI17761.1"/>
    <property type="molecule type" value="Genomic_DNA"/>
</dbReference>
<dbReference type="CDD" id="cd08161">
    <property type="entry name" value="SET"/>
    <property type="match status" value="1"/>
</dbReference>
<dbReference type="Proteomes" id="UP000069902">
    <property type="component" value="Chromosome cPNK"/>
</dbReference>
<sequence length="149" mass="16788">MLLVRTVVKPSTIAGMGIFADEDIKKGQAIWRYSPDTCQLITQKQFHAFVNSFHKTEQLIIQYYLTYGYYVAAADGVLILLDNARFFNHSNEPNSGGCPEASGSLGDQCSVALRDIKKGEELTESYQTYDSSVWLESLCQRYGIHHTHD</sequence>
<dbReference type="AlphaFoldDB" id="A0A0U5EU86"/>
<dbReference type="Pfam" id="PF00856">
    <property type="entry name" value="SET"/>
    <property type="match status" value="1"/>
</dbReference>
<dbReference type="PATRIC" id="fig|389348.3.peg.2429"/>
<evidence type="ECO:0000313" key="2">
    <source>
        <dbReference type="EMBL" id="CUI17761.1"/>
    </source>
</evidence>
<dbReference type="InterPro" id="IPR046341">
    <property type="entry name" value="SET_dom_sf"/>
</dbReference>
<protein>
    <submittedName>
        <fullName evidence="2">SET domain protein</fullName>
    </submittedName>
</protein>
<organism evidence="2 3">
    <name type="scientific">Candidatus Protochlamydia naegleriophila</name>
    <dbReference type="NCBI Taxonomy" id="389348"/>
    <lineage>
        <taxon>Bacteria</taxon>
        <taxon>Pseudomonadati</taxon>
        <taxon>Chlamydiota</taxon>
        <taxon>Chlamydiia</taxon>
        <taxon>Parachlamydiales</taxon>
        <taxon>Parachlamydiaceae</taxon>
        <taxon>Candidatus Protochlamydia</taxon>
    </lineage>
</organism>